<feature type="region of interest" description="Disordered" evidence="2">
    <location>
        <begin position="78"/>
        <end position="99"/>
    </location>
</feature>
<keyword evidence="4" id="KW-1185">Reference proteome</keyword>
<feature type="compositionally biased region" description="Low complexity" evidence="2">
    <location>
        <begin position="25"/>
        <end position="44"/>
    </location>
</feature>
<sequence length="478" mass="56543">MIDDLDYLMCDIDFESSVDENAELPNQSNQKNENKSKNSLNNKSNKNKKRPPRKSAPNKIILDPLDFDKLFDGINEEKNEDTINNETDFELNDNNNKKENKKDKKANIFTIDLESKDSSDPLQLFEQNLMNYLNFTTKDIIPVFLSELKFNLEELSNFDHQIHDFLTRLRYDIEAIIAEQSTIINNEMNKDRNYLNFGFYFDELTLPNYSLYNQSENNKDDTTKYRPTIDILNNVDNFVNKLQVSKDKMIESTFSKLKAIKSESNHLKNNLQKLNNSAETRKKLSNIKYIIEKEEITIRLYEKRINEICQRQEKIRNNYKELYNYKKKSLQIYNDDNDEENDYEFLKDELLEVIKYFKLGKKAQKKLTLSEFYDKNNSNLISIKSDLTELSEKLKYIEHLQSSKQSNSFCNNFQSSQIQNISMPIDFYSNNLSFMNTSQNLSMRNKVRSNNSVVSDVKKKLENIQKISRENNYMLSNM</sequence>
<comment type="caution">
    <text evidence="3">The sequence shown here is derived from an EMBL/GenBank/DDBJ whole genome shotgun (WGS) entry which is preliminary data.</text>
</comment>
<proteinExistence type="predicted"/>
<reference evidence="3 4" key="1">
    <citation type="submission" date="2024-04" db="EMBL/GenBank/DDBJ databases">
        <title>Tritrichomonas musculus Genome.</title>
        <authorList>
            <person name="Alves-Ferreira E."/>
            <person name="Grigg M."/>
            <person name="Lorenzi H."/>
            <person name="Galac M."/>
        </authorList>
    </citation>
    <scope>NUCLEOTIDE SEQUENCE [LARGE SCALE GENOMIC DNA]</scope>
    <source>
        <strain evidence="3 4">EAF2021</strain>
    </source>
</reference>
<dbReference type="Proteomes" id="UP001470230">
    <property type="component" value="Unassembled WGS sequence"/>
</dbReference>
<keyword evidence="1" id="KW-0175">Coiled coil</keyword>
<feature type="region of interest" description="Disordered" evidence="2">
    <location>
        <begin position="19"/>
        <end position="59"/>
    </location>
</feature>
<name>A0ABR2L6Q7_9EUKA</name>
<evidence type="ECO:0000313" key="4">
    <source>
        <dbReference type="Proteomes" id="UP001470230"/>
    </source>
</evidence>
<evidence type="ECO:0008006" key="5">
    <source>
        <dbReference type="Google" id="ProtNLM"/>
    </source>
</evidence>
<feature type="coiled-coil region" evidence="1">
    <location>
        <begin position="257"/>
        <end position="311"/>
    </location>
</feature>
<protein>
    <recommendedName>
        <fullName evidence="5">DUF4201 domain-containing protein</fullName>
    </recommendedName>
</protein>
<evidence type="ECO:0000313" key="3">
    <source>
        <dbReference type="EMBL" id="KAK8898696.1"/>
    </source>
</evidence>
<organism evidence="3 4">
    <name type="scientific">Tritrichomonas musculus</name>
    <dbReference type="NCBI Taxonomy" id="1915356"/>
    <lineage>
        <taxon>Eukaryota</taxon>
        <taxon>Metamonada</taxon>
        <taxon>Parabasalia</taxon>
        <taxon>Tritrichomonadida</taxon>
        <taxon>Tritrichomonadidae</taxon>
        <taxon>Tritrichomonas</taxon>
    </lineage>
</organism>
<accession>A0ABR2L6Q7</accession>
<dbReference type="EMBL" id="JAPFFF010000001">
    <property type="protein sequence ID" value="KAK8898696.1"/>
    <property type="molecule type" value="Genomic_DNA"/>
</dbReference>
<evidence type="ECO:0000256" key="2">
    <source>
        <dbReference type="SAM" id="MobiDB-lite"/>
    </source>
</evidence>
<gene>
    <name evidence="3" type="ORF">M9Y10_000988</name>
</gene>
<evidence type="ECO:0000256" key="1">
    <source>
        <dbReference type="SAM" id="Coils"/>
    </source>
</evidence>